<sequence length="242" mass="26236">MFDGASHREPGSPWPAGTLMAALDESARGELLALGTPDSHEPGAVVIRQGDRRRDHVFLLRSVRPGLPACAKVTAMLDNGVEVLLGVRVSGDLVGEMAVLRGVSRAATVTACTPMLTFRIPATAFLAYLNNRPESWPVLASMIAQRLDWANRRRLDFAAFEVPVRLARVLGELVERHGFAVEDGVDIGVQLSQPELGRLIGAREAAVGKAVRLLKENKLLKTRYRRVVVTDLAGLNAFAAEE</sequence>
<dbReference type="Gene3D" id="2.60.120.10">
    <property type="entry name" value="Jelly Rolls"/>
    <property type="match status" value="1"/>
</dbReference>
<dbReference type="InterPro" id="IPR012318">
    <property type="entry name" value="HTH_CRP"/>
</dbReference>
<dbReference type="GO" id="GO:0003677">
    <property type="term" value="F:DNA binding"/>
    <property type="evidence" value="ECO:0007669"/>
    <property type="project" value="UniProtKB-KW"/>
</dbReference>
<evidence type="ECO:0000313" key="7">
    <source>
        <dbReference type="Proteomes" id="UP001143474"/>
    </source>
</evidence>
<dbReference type="InterPro" id="IPR000595">
    <property type="entry name" value="cNMP-bd_dom"/>
</dbReference>
<dbReference type="SUPFAM" id="SSF46785">
    <property type="entry name" value="Winged helix' DNA-binding domain"/>
    <property type="match status" value="1"/>
</dbReference>
<evidence type="ECO:0000259" key="5">
    <source>
        <dbReference type="PROSITE" id="PS51063"/>
    </source>
</evidence>
<protein>
    <submittedName>
        <fullName evidence="6">Crp/Fnr family transcriptional regulator</fullName>
    </submittedName>
</protein>
<evidence type="ECO:0000256" key="1">
    <source>
        <dbReference type="ARBA" id="ARBA00023015"/>
    </source>
</evidence>
<dbReference type="Pfam" id="PF13545">
    <property type="entry name" value="HTH_Crp_2"/>
    <property type="match status" value="1"/>
</dbReference>
<keyword evidence="1" id="KW-0805">Transcription regulation</keyword>
<dbReference type="AlphaFoldDB" id="A0A9W6M9Y2"/>
<evidence type="ECO:0000256" key="3">
    <source>
        <dbReference type="ARBA" id="ARBA00023163"/>
    </source>
</evidence>
<dbReference type="PANTHER" id="PTHR24567">
    <property type="entry name" value="CRP FAMILY TRANSCRIPTIONAL REGULATORY PROTEIN"/>
    <property type="match status" value="1"/>
</dbReference>
<keyword evidence="7" id="KW-1185">Reference proteome</keyword>
<reference evidence="6" key="2">
    <citation type="submission" date="2023-01" db="EMBL/GenBank/DDBJ databases">
        <authorList>
            <person name="Sun Q."/>
            <person name="Evtushenko L."/>
        </authorList>
    </citation>
    <scope>NUCLEOTIDE SEQUENCE</scope>
    <source>
        <strain evidence="6">VKM Ac-2007</strain>
    </source>
</reference>
<dbReference type="SUPFAM" id="SSF51206">
    <property type="entry name" value="cAMP-binding domain-like"/>
    <property type="match status" value="1"/>
</dbReference>
<keyword evidence="3" id="KW-0804">Transcription</keyword>
<organism evidence="6 7">
    <name type="scientific">Streptosporangium carneum</name>
    <dbReference type="NCBI Taxonomy" id="47481"/>
    <lineage>
        <taxon>Bacteria</taxon>
        <taxon>Bacillati</taxon>
        <taxon>Actinomycetota</taxon>
        <taxon>Actinomycetes</taxon>
        <taxon>Streptosporangiales</taxon>
        <taxon>Streptosporangiaceae</taxon>
        <taxon>Streptosporangium</taxon>
    </lineage>
</organism>
<dbReference type="InterPro" id="IPR036388">
    <property type="entry name" value="WH-like_DNA-bd_sf"/>
</dbReference>
<accession>A0A9W6M9Y2</accession>
<feature type="domain" description="HTH crp-type" evidence="5">
    <location>
        <begin position="160"/>
        <end position="233"/>
    </location>
</feature>
<dbReference type="InterPro" id="IPR050397">
    <property type="entry name" value="Env_Response_Regulators"/>
</dbReference>
<keyword evidence="2" id="KW-0238">DNA-binding</keyword>
<dbReference type="RefSeq" id="WP_271215312.1">
    <property type="nucleotide sequence ID" value="NZ_BAAAVD010000021.1"/>
</dbReference>
<dbReference type="PROSITE" id="PS00889">
    <property type="entry name" value="CNMP_BINDING_2"/>
    <property type="match status" value="1"/>
</dbReference>
<dbReference type="GO" id="GO:0003700">
    <property type="term" value="F:DNA-binding transcription factor activity"/>
    <property type="evidence" value="ECO:0007669"/>
    <property type="project" value="TreeGrafter"/>
</dbReference>
<dbReference type="InterPro" id="IPR018490">
    <property type="entry name" value="cNMP-bd_dom_sf"/>
</dbReference>
<comment type="caution">
    <text evidence="6">The sequence shown here is derived from an EMBL/GenBank/DDBJ whole genome shotgun (WGS) entry which is preliminary data.</text>
</comment>
<evidence type="ECO:0000313" key="6">
    <source>
        <dbReference type="EMBL" id="GLK06714.1"/>
    </source>
</evidence>
<dbReference type="Proteomes" id="UP001143474">
    <property type="component" value="Unassembled WGS sequence"/>
</dbReference>
<dbReference type="Gene3D" id="1.10.10.10">
    <property type="entry name" value="Winged helix-like DNA-binding domain superfamily/Winged helix DNA-binding domain"/>
    <property type="match status" value="1"/>
</dbReference>
<dbReference type="EMBL" id="BSEV01000001">
    <property type="protein sequence ID" value="GLK06714.1"/>
    <property type="molecule type" value="Genomic_DNA"/>
</dbReference>
<dbReference type="PROSITE" id="PS51063">
    <property type="entry name" value="HTH_CRP_2"/>
    <property type="match status" value="1"/>
</dbReference>
<evidence type="ECO:0000256" key="2">
    <source>
        <dbReference type="ARBA" id="ARBA00023125"/>
    </source>
</evidence>
<reference evidence="6" key="1">
    <citation type="journal article" date="2014" name="Int. J. Syst. Evol. Microbiol.">
        <title>Complete genome sequence of Corynebacterium casei LMG S-19264T (=DSM 44701T), isolated from a smear-ripened cheese.</title>
        <authorList>
            <consortium name="US DOE Joint Genome Institute (JGI-PGF)"/>
            <person name="Walter F."/>
            <person name="Albersmeier A."/>
            <person name="Kalinowski J."/>
            <person name="Ruckert C."/>
        </authorList>
    </citation>
    <scope>NUCLEOTIDE SEQUENCE</scope>
    <source>
        <strain evidence="6">VKM Ac-2007</strain>
    </source>
</reference>
<feature type="domain" description="Cyclic nucleotide-binding" evidence="4">
    <location>
        <begin position="19"/>
        <end position="129"/>
    </location>
</feature>
<dbReference type="InterPro" id="IPR014710">
    <property type="entry name" value="RmlC-like_jellyroll"/>
</dbReference>
<gene>
    <name evidence="6" type="ORF">GCM10017600_01190</name>
</gene>
<dbReference type="InterPro" id="IPR018488">
    <property type="entry name" value="cNMP-bd_CS"/>
</dbReference>
<dbReference type="CDD" id="cd00038">
    <property type="entry name" value="CAP_ED"/>
    <property type="match status" value="1"/>
</dbReference>
<dbReference type="PANTHER" id="PTHR24567:SF74">
    <property type="entry name" value="HTH-TYPE TRANSCRIPTIONAL REGULATOR ARCR"/>
    <property type="match status" value="1"/>
</dbReference>
<dbReference type="InterPro" id="IPR036390">
    <property type="entry name" value="WH_DNA-bd_sf"/>
</dbReference>
<dbReference type="PROSITE" id="PS50042">
    <property type="entry name" value="CNMP_BINDING_3"/>
    <property type="match status" value="1"/>
</dbReference>
<dbReference type="SMART" id="SM00100">
    <property type="entry name" value="cNMP"/>
    <property type="match status" value="1"/>
</dbReference>
<proteinExistence type="predicted"/>
<evidence type="ECO:0000259" key="4">
    <source>
        <dbReference type="PROSITE" id="PS50042"/>
    </source>
</evidence>
<dbReference type="GO" id="GO:0005829">
    <property type="term" value="C:cytosol"/>
    <property type="evidence" value="ECO:0007669"/>
    <property type="project" value="TreeGrafter"/>
</dbReference>
<dbReference type="Pfam" id="PF00027">
    <property type="entry name" value="cNMP_binding"/>
    <property type="match status" value="1"/>
</dbReference>
<name>A0A9W6M9Y2_9ACTN</name>